<dbReference type="Gene3D" id="3.40.50.10140">
    <property type="entry name" value="Toll/interleukin-1 receptor homology (TIR) domain"/>
    <property type="match status" value="1"/>
</dbReference>
<feature type="domain" description="TIR" evidence="2">
    <location>
        <begin position="135"/>
        <end position="198"/>
    </location>
</feature>
<protein>
    <recommendedName>
        <fullName evidence="2">TIR domain-containing protein</fullName>
    </recommendedName>
</protein>
<keyword evidence="4" id="KW-1185">Reference proteome</keyword>
<evidence type="ECO:0000313" key="4">
    <source>
        <dbReference type="Proteomes" id="UP001642464"/>
    </source>
</evidence>
<feature type="transmembrane region" description="Helical" evidence="1">
    <location>
        <begin position="425"/>
        <end position="445"/>
    </location>
</feature>
<gene>
    <name evidence="3" type="ORF">SCF082_LOCUS38498</name>
</gene>
<comment type="caution">
    <text evidence="3">The sequence shown here is derived from an EMBL/GenBank/DDBJ whole genome shotgun (WGS) entry which is preliminary data.</text>
</comment>
<reference evidence="3 4" key="1">
    <citation type="submission" date="2024-02" db="EMBL/GenBank/DDBJ databases">
        <authorList>
            <person name="Chen Y."/>
            <person name="Shah S."/>
            <person name="Dougan E. K."/>
            <person name="Thang M."/>
            <person name="Chan C."/>
        </authorList>
    </citation>
    <scope>NUCLEOTIDE SEQUENCE [LARGE SCALE GENOMIC DNA]</scope>
</reference>
<dbReference type="EMBL" id="CAXAMM010038774">
    <property type="protein sequence ID" value="CAK9080796.1"/>
    <property type="molecule type" value="Genomic_DNA"/>
</dbReference>
<feature type="transmembrane region" description="Helical" evidence="1">
    <location>
        <begin position="398"/>
        <end position="419"/>
    </location>
</feature>
<accession>A0ABP0PZ96</accession>
<keyword evidence="1" id="KW-0812">Transmembrane</keyword>
<dbReference type="Pfam" id="PF01582">
    <property type="entry name" value="TIR"/>
    <property type="match status" value="1"/>
</dbReference>
<keyword evidence="1" id="KW-0472">Membrane</keyword>
<dbReference type="SUPFAM" id="SSF52200">
    <property type="entry name" value="Toll/Interleukin receptor TIR domain"/>
    <property type="match status" value="1"/>
</dbReference>
<proteinExistence type="predicted"/>
<organism evidence="3 4">
    <name type="scientific">Durusdinium trenchii</name>
    <dbReference type="NCBI Taxonomy" id="1381693"/>
    <lineage>
        <taxon>Eukaryota</taxon>
        <taxon>Sar</taxon>
        <taxon>Alveolata</taxon>
        <taxon>Dinophyceae</taxon>
        <taxon>Suessiales</taxon>
        <taxon>Symbiodiniaceae</taxon>
        <taxon>Durusdinium</taxon>
    </lineage>
</organism>
<feature type="transmembrane region" description="Helical" evidence="1">
    <location>
        <begin position="230"/>
        <end position="252"/>
    </location>
</feature>
<feature type="transmembrane region" description="Helical" evidence="1">
    <location>
        <begin position="63"/>
        <end position="87"/>
    </location>
</feature>
<feature type="transmembrane region" description="Helical" evidence="1">
    <location>
        <begin position="318"/>
        <end position="344"/>
    </location>
</feature>
<dbReference type="InterPro" id="IPR000157">
    <property type="entry name" value="TIR_dom"/>
</dbReference>
<evidence type="ECO:0000313" key="3">
    <source>
        <dbReference type="EMBL" id="CAK9080796.1"/>
    </source>
</evidence>
<dbReference type="InterPro" id="IPR035897">
    <property type="entry name" value="Toll_tir_struct_dom_sf"/>
</dbReference>
<keyword evidence="1" id="KW-1133">Transmembrane helix</keyword>
<dbReference type="Proteomes" id="UP001642464">
    <property type="component" value="Unassembled WGS sequence"/>
</dbReference>
<name>A0ABP0PZ96_9DINO</name>
<evidence type="ECO:0000259" key="2">
    <source>
        <dbReference type="Pfam" id="PF01582"/>
    </source>
</evidence>
<sequence>MDLTNRKFLRAVPIHRVLRRFGRVLRTSTQVEFKHSLVVEEIAKFISHSWQASRWSKTLTLLLFYNWKAAVIVSNLMALLAMILFMFDLLPGFRKAARWGSEPLFVAPWTVCTAVLCFVLVLIFRAPKEPVFLDRLCINQRDEHEKAEGVLNIGACLKRSRKLLVIWESTYCQRLWCIFELAAFLKTHEDKDVVVLPTSLAQFVIASIIWNFLMWGFYVVLPFGSQVTTYILLFGYCAYGWLLSTVAVHHVLSVEKMQEELRNFSVADAKCYCCSVNHKDPSGEDIPCDRHVMVQCVQQWFGSIEEFEMSVRSRLKDALSYSLGMFCPYSLVVTSALPCMWVNFDFAAARLYRRDPFGAIGMSIIGLISVFLLAPAGVALIILVIRFSSRCCLIFRKLLAVGVVLVANVAVHGILQVSVDYAGEMWGPALCVPASLLPTFFLWWLTTRNSRGFGTDPQLKAEVPENGMTPSKSI</sequence>
<evidence type="ECO:0000256" key="1">
    <source>
        <dbReference type="SAM" id="Phobius"/>
    </source>
</evidence>
<feature type="transmembrane region" description="Helical" evidence="1">
    <location>
        <begin position="193"/>
        <end position="218"/>
    </location>
</feature>
<feature type="transmembrane region" description="Helical" evidence="1">
    <location>
        <begin position="107"/>
        <end position="126"/>
    </location>
</feature>
<feature type="transmembrane region" description="Helical" evidence="1">
    <location>
        <begin position="364"/>
        <end position="386"/>
    </location>
</feature>